<dbReference type="Proteomes" id="UP001085076">
    <property type="component" value="Miscellaneous, Linkage group lg01"/>
</dbReference>
<evidence type="ECO:0000313" key="7">
    <source>
        <dbReference type="EMBL" id="KAJ0988725.1"/>
    </source>
</evidence>
<accession>A0A9D5HTA3</accession>
<dbReference type="GO" id="GO:0008270">
    <property type="term" value="F:zinc ion binding"/>
    <property type="evidence" value="ECO:0007669"/>
    <property type="project" value="UniProtKB-KW"/>
</dbReference>
<dbReference type="GO" id="GO:0061630">
    <property type="term" value="F:ubiquitin protein ligase activity"/>
    <property type="evidence" value="ECO:0007669"/>
    <property type="project" value="InterPro"/>
</dbReference>
<name>A0A9D5HTA3_9LILI</name>
<evidence type="ECO:0000256" key="4">
    <source>
        <dbReference type="PROSITE-ProRule" id="PRU00175"/>
    </source>
</evidence>
<dbReference type="PANTHER" id="PTHR47094:SF17">
    <property type="entry name" value="E3 UBIQUITIN-PROTEIN LIGASE COMPLEX SLX8-RFP SUBUNIT SLX8-LIKE ISOFORM X1"/>
    <property type="match status" value="1"/>
</dbReference>
<dbReference type="Gene3D" id="3.30.40.10">
    <property type="entry name" value="Zinc/RING finger domain, C3HC4 (zinc finger)"/>
    <property type="match status" value="1"/>
</dbReference>
<dbReference type="InterPro" id="IPR001841">
    <property type="entry name" value="Znf_RING"/>
</dbReference>
<dbReference type="InterPro" id="IPR017907">
    <property type="entry name" value="Znf_RING_CS"/>
</dbReference>
<dbReference type="OrthoDB" id="6105938at2759"/>
<reference evidence="7" key="1">
    <citation type="submission" date="2021-03" db="EMBL/GenBank/DDBJ databases">
        <authorList>
            <person name="Li Z."/>
            <person name="Yang C."/>
        </authorList>
    </citation>
    <scope>NUCLEOTIDE SEQUENCE</scope>
    <source>
        <strain evidence="7">Dzin_1.0</strain>
        <tissue evidence="7">Leaf</tissue>
    </source>
</reference>
<dbReference type="GO" id="GO:0032183">
    <property type="term" value="F:SUMO binding"/>
    <property type="evidence" value="ECO:0007669"/>
    <property type="project" value="TreeGrafter"/>
</dbReference>
<dbReference type="Pfam" id="PF13923">
    <property type="entry name" value="zf-C3HC4_2"/>
    <property type="match status" value="1"/>
</dbReference>
<dbReference type="SUPFAM" id="SSF57850">
    <property type="entry name" value="RING/U-box"/>
    <property type="match status" value="1"/>
</dbReference>
<dbReference type="AlphaFoldDB" id="A0A9D5HTA3"/>
<keyword evidence="1" id="KW-0479">Metal-binding</keyword>
<evidence type="ECO:0000256" key="3">
    <source>
        <dbReference type="ARBA" id="ARBA00022833"/>
    </source>
</evidence>
<dbReference type="InterPro" id="IPR013083">
    <property type="entry name" value="Znf_RING/FYVE/PHD"/>
</dbReference>
<evidence type="ECO:0000259" key="6">
    <source>
        <dbReference type="PROSITE" id="PS50089"/>
    </source>
</evidence>
<evidence type="ECO:0000256" key="5">
    <source>
        <dbReference type="SAM" id="MobiDB-lite"/>
    </source>
</evidence>
<evidence type="ECO:0000256" key="1">
    <source>
        <dbReference type="ARBA" id="ARBA00022723"/>
    </source>
</evidence>
<dbReference type="GO" id="GO:0140082">
    <property type="term" value="F:SUMO-ubiquitin ligase activity"/>
    <property type="evidence" value="ECO:0007669"/>
    <property type="project" value="TreeGrafter"/>
</dbReference>
<feature type="domain" description="RING-type" evidence="6">
    <location>
        <begin position="138"/>
        <end position="176"/>
    </location>
</feature>
<proteinExistence type="predicted"/>
<evidence type="ECO:0000256" key="2">
    <source>
        <dbReference type="ARBA" id="ARBA00022771"/>
    </source>
</evidence>
<protein>
    <recommendedName>
        <fullName evidence="6">RING-type domain-containing protein</fullName>
    </recommendedName>
</protein>
<feature type="region of interest" description="Disordered" evidence="5">
    <location>
        <begin position="21"/>
        <end position="48"/>
    </location>
</feature>
<dbReference type="SMART" id="SM00184">
    <property type="entry name" value="RING"/>
    <property type="match status" value="1"/>
</dbReference>
<dbReference type="InterPro" id="IPR049627">
    <property type="entry name" value="SLX8"/>
</dbReference>
<dbReference type="PROSITE" id="PS50089">
    <property type="entry name" value="ZF_RING_2"/>
    <property type="match status" value="1"/>
</dbReference>
<feature type="compositionally biased region" description="Acidic residues" evidence="5">
    <location>
        <begin position="36"/>
        <end position="48"/>
    </location>
</feature>
<keyword evidence="2 4" id="KW-0863">Zinc-finger</keyword>
<reference evidence="7" key="2">
    <citation type="journal article" date="2022" name="Hortic Res">
        <title>The genome of Dioscorea zingiberensis sheds light on the biosynthesis, origin and evolution of the medicinally important diosgenin saponins.</title>
        <authorList>
            <person name="Li Y."/>
            <person name="Tan C."/>
            <person name="Li Z."/>
            <person name="Guo J."/>
            <person name="Li S."/>
            <person name="Chen X."/>
            <person name="Wang C."/>
            <person name="Dai X."/>
            <person name="Yang H."/>
            <person name="Song W."/>
            <person name="Hou L."/>
            <person name="Xu J."/>
            <person name="Tong Z."/>
            <person name="Xu A."/>
            <person name="Yuan X."/>
            <person name="Wang W."/>
            <person name="Yang Q."/>
            <person name="Chen L."/>
            <person name="Sun Z."/>
            <person name="Wang K."/>
            <person name="Pan B."/>
            <person name="Chen J."/>
            <person name="Bao Y."/>
            <person name="Liu F."/>
            <person name="Qi X."/>
            <person name="Gang D.R."/>
            <person name="Wen J."/>
            <person name="Li J."/>
        </authorList>
    </citation>
    <scope>NUCLEOTIDE SEQUENCE</scope>
    <source>
        <strain evidence="7">Dzin_1.0</strain>
    </source>
</reference>
<organism evidence="7 8">
    <name type="scientific">Dioscorea zingiberensis</name>
    <dbReference type="NCBI Taxonomy" id="325984"/>
    <lineage>
        <taxon>Eukaryota</taxon>
        <taxon>Viridiplantae</taxon>
        <taxon>Streptophyta</taxon>
        <taxon>Embryophyta</taxon>
        <taxon>Tracheophyta</taxon>
        <taxon>Spermatophyta</taxon>
        <taxon>Magnoliopsida</taxon>
        <taxon>Liliopsida</taxon>
        <taxon>Dioscoreales</taxon>
        <taxon>Dioscoreaceae</taxon>
        <taxon>Dioscorea</taxon>
    </lineage>
</organism>
<dbReference type="GO" id="GO:0006511">
    <property type="term" value="P:ubiquitin-dependent protein catabolic process"/>
    <property type="evidence" value="ECO:0007669"/>
    <property type="project" value="TreeGrafter"/>
</dbReference>
<keyword evidence="3" id="KW-0862">Zinc</keyword>
<sequence length="194" mass="21414">MNRASHDLELRLGLSSLWKGGAPASNSVRSSPEFILIDDDDDDDDDGDDEVHIYNSVPTLEMRNQTRNLFPHSGSWMNVLTGADLGLRLGIGVPGEYSGNSSGRNMTRERSEEPRAWKCGKASAGRLIPDFTEVKLKCVICMEAMKEETSTVCGHVFCKACIINAIQVQKKCPTCREKLTINNIHRIYLPGATS</sequence>
<comment type="caution">
    <text evidence="7">The sequence shown here is derived from an EMBL/GenBank/DDBJ whole genome shotgun (WGS) entry which is preliminary data.</text>
</comment>
<evidence type="ECO:0000313" key="8">
    <source>
        <dbReference type="Proteomes" id="UP001085076"/>
    </source>
</evidence>
<dbReference type="EMBL" id="JAGGNH010000001">
    <property type="protein sequence ID" value="KAJ0988725.1"/>
    <property type="molecule type" value="Genomic_DNA"/>
</dbReference>
<gene>
    <name evidence="7" type="ORF">J5N97_007081</name>
</gene>
<keyword evidence="8" id="KW-1185">Reference proteome</keyword>
<dbReference type="PROSITE" id="PS00518">
    <property type="entry name" value="ZF_RING_1"/>
    <property type="match status" value="1"/>
</dbReference>
<dbReference type="PANTHER" id="PTHR47094">
    <property type="entry name" value="ELFLESS, ISOFORM B"/>
    <property type="match status" value="1"/>
</dbReference>
<dbReference type="GO" id="GO:0033768">
    <property type="term" value="C:SUMO-targeted ubiquitin ligase complex"/>
    <property type="evidence" value="ECO:0007669"/>
    <property type="project" value="TreeGrafter"/>
</dbReference>